<keyword evidence="5 9" id="KW-0067">ATP-binding</keyword>
<comment type="function">
    <text evidence="9">Catalyzes the phosphorylation of ribose at O-5 in a reaction requiring ATP and magnesium. The resulting D-ribose-5-phosphate can then be used either for sythesis of nucleotides, histidine, and tryptophan, or as a component of the pentose phosphate pathway.</text>
</comment>
<dbReference type="InterPro" id="IPR002139">
    <property type="entry name" value="Ribo/fructo_kinase"/>
</dbReference>
<feature type="domain" description="Carbohydrate kinase PfkB" evidence="10">
    <location>
        <begin position="22"/>
        <end position="296"/>
    </location>
</feature>
<dbReference type="EMBL" id="VDFU01000020">
    <property type="protein sequence ID" value="TNC47986.1"/>
    <property type="molecule type" value="Genomic_DNA"/>
</dbReference>
<keyword evidence="2 9" id="KW-0479">Metal-binding</keyword>
<feature type="binding site" evidence="9">
    <location>
        <position position="255"/>
    </location>
    <ligand>
        <name>substrate</name>
    </ligand>
</feature>
<comment type="catalytic activity">
    <reaction evidence="9">
        <text>D-ribose + ATP = D-ribose 5-phosphate + ADP + H(+)</text>
        <dbReference type="Rhea" id="RHEA:13697"/>
        <dbReference type="ChEBI" id="CHEBI:15378"/>
        <dbReference type="ChEBI" id="CHEBI:30616"/>
        <dbReference type="ChEBI" id="CHEBI:47013"/>
        <dbReference type="ChEBI" id="CHEBI:78346"/>
        <dbReference type="ChEBI" id="CHEBI:456216"/>
        <dbReference type="EC" id="2.7.1.15"/>
    </reaction>
</comment>
<dbReference type="RefSeq" id="WP_139077913.1">
    <property type="nucleotide sequence ID" value="NZ_VDFU01000020.1"/>
</dbReference>
<evidence type="ECO:0000256" key="1">
    <source>
        <dbReference type="ARBA" id="ARBA00022679"/>
    </source>
</evidence>
<evidence type="ECO:0000256" key="2">
    <source>
        <dbReference type="ARBA" id="ARBA00022723"/>
    </source>
</evidence>
<keyword evidence="3 9" id="KW-0547">Nucleotide-binding</keyword>
<comment type="subcellular location">
    <subcellularLocation>
        <location evidence="9">Cytoplasm</location>
    </subcellularLocation>
</comment>
<keyword evidence="6 9" id="KW-0460">Magnesium</keyword>
<dbReference type="GO" id="GO:0005829">
    <property type="term" value="C:cytosol"/>
    <property type="evidence" value="ECO:0007669"/>
    <property type="project" value="TreeGrafter"/>
</dbReference>
<dbReference type="InterPro" id="IPR011611">
    <property type="entry name" value="PfkB_dom"/>
</dbReference>
<keyword evidence="7 9" id="KW-0630">Potassium</keyword>
<dbReference type="InterPro" id="IPR011877">
    <property type="entry name" value="Ribokinase"/>
</dbReference>
<dbReference type="Proteomes" id="UP000305887">
    <property type="component" value="Unassembled WGS sequence"/>
</dbReference>
<comment type="cofactor">
    <cofactor evidence="9">
        <name>Mg(2+)</name>
        <dbReference type="ChEBI" id="CHEBI:18420"/>
    </cofactor>
    <text evidence="9">Requires a divalent cation, most likely magnesium in vivo, as an electrophilic catalyst to aid phosphoryl group transfer. It is the chelate of the metal and the nucleotide that is the actual substrate.</text>
</comment>
<dbReference type="Pfam" id="PF00294">
    <property type="entry name" value="PfkB"/>
    <property type="match status" value="1"/>
</dbReference>
<dbReference type="Gene3D" id="3.40.1190.20">
    <property type="match status" value="1"/>
</dbReference>
<dbReference type="OrthoDB" id="9792663at2"/>
<comment type="subunit">
    <text evidence="9">Homodimer.</text>
</comment>
<gene>
    <name evidence="9" type="primary">rbsK</name>
    <name evidence="11" type="ORF">FHG66_15200</name>
</gene>
<protein>
    <recommendedName>
        <fullName evidence="9">Ribokinase</fullName>
        <shortName evidence="9">RK</shortName>
        <ecNumber evidence="9">2.7.1.15</ecNumber>
    </recommendedName>
</protein>
<comment type="similarity">
    <text evidence="9">Belongs to the carbohydrate kinase PfkB family. Ribokinase subfamily.</text>
</comment>
<dbReference type="GO" id="GO:0004747">
    <property type="term" value="F:ribokinase activity"/>
    <property type="evidence" value="ECO:0007669"/>
    <property type="project" value="UniProtKB-UniRule"/>
</dbReference>
<evidence type="ECO:0000256" key="4">
    <source>
        <dbReference type="ARBA" id="ARBA00022777"/>
    </source>
</evidence>
<proteinExistence type="inferred from homology"/>
<feature type="binding site" evidence="9">
    <location>
        <position position="285"/>
    </location>
    <ligand>
        <name>K(+)</name>
        <dbReference type="ChEBI" id="CHEBI:29103"/>
    </ligand>
</feature>
<dbReference type="HAMAP" id="MF_01987">
    <property type="entry name" value="Ribokinase"/>
    <property type="match status" value="1"/>
</dbReference>
<dbReference type="CDD" id="cd01174">
    <property type="entry name" value="ribokinase"/>
    <property type="match status" value="1"/>
</dbReference>
<feature type="binding site" evidence="9">
    <location>
        <begin position="221"/>
        <end position="226"/>
    </location>
    <ligand>
        <name>ATP</name>
        <dbReference type="ChEBI" id="CHEBI:30616"/>
    </ligand>
</feature>
<dbReference type="GO" id="GO:0046872">
    <property type="term" value="F:metal ion binding"/>
    <property type="evidence" value="ECO:0007669"/>
    <property type="project" value="UniProtKB-KW"/>
</dbReference>
<evidence type="ECO:0000313" key="12">
    <source>
        <dbReference type="Proteomes" id="UP000305887"/>
    </source>
</evidence>
<evidence type="ECO:0000256" key="9">
    <source>
        <dbReference type="HAMAP-Rule" id="MF_01987"/>
    </source>
</evidence>
<dbReference type="PANTHER" id="PTHR10584:SF166">
    <property type="entry name" value="RIBOKINASE"/>
    <property type="match status" value="1"/>
</dbReference>
<keyword evidence="9" id="KW-0963">Cytoplasm</keyword>
<feature type="binding site" evidence="9">
    <location>
        <position position="185"/>
    </location>
    <ligand>
        <name>ATP</name>
        <dbReference type="ChEBI" id="CHEBI:30616"/>
    </ligand>
</feature>
<dbReference type="GO" id="GO:0019303">
    <property type="term" value="P:D-ribose catabolic process"/>
    <property type="evidence" value="ECO:0007669"/>
    <property type="project" value="UniProtKB-UniRule"/>
</dbReference>
<evidence type="ECO:0000259" key="10">
    <source>
        <dbReference type="Pfam" id="PF00294"/>
    </source>
</evidence>
<comment type="activity regulation">
    <text evidence="9">Activated by a monovalent cation that binds near, but not in, the active site. The most likely occupant of the site in vivo is potassium. Ion binding induces a conformational change that may alter substrate affinity.</text>
</comment>
<evidence type="ECO:0000256" key="5">
    <source>
        <dbReference type="ARBA" id="ARBA00022840"/>
    </source>
</evidence>
<feature type="binding site" evidence="9">
    <location>
        <begin position="12"/>
        <end position="14"/>
    </location>
    <ligand>
        <name>substrate</name>
    </ligand>
</feature>
<feature type="binding site" evidence="9">
    <location>
        <position position="290"/>
    </location>
    <ligand>
        <name>K(+)</name>
        <dbReference type="ChEBI" id="CHEBI:29103"/>
    </ligand>
</feature>
<name>A0A5C4MV50_9RHOB</name>
<comment type="caution">
    <text evidence="11">The sequence shown here is derived from an EMBL/GenBank/DDBJ whole genome shotgun (WGS) entry which is preliminary data.</text>
</comment>
<reference evidence="11 12" key="1">
    <citation type="submission" date="2019-06" db="EMBL/GenBank/DDBJ databases">
        <title>YIM 131921 draft genome.</title>
        <authorList>
            <person name="Jiang L."/>
        </authorList>
    </citation>
    <scope>NUCLEOTIDE SEQUENCE [LARGE SCALE GENOMIC DNA]</scope>
    <source>
        <strain evidence="11 12">YIM 131921</strain>
    </source>
</reference>
<sequence>MLGPIVILGVFVADTAYRAARQPRLGETVMGDSFALGPGGKGSNQAVAAAKAGGKVHFLSRLARDAFGDLALRTWSEAGVTPEVAFSEQGYTGAAYIFLEAGTGNNAIIVSPGVAGDISEEDIDARADLIRRASVFVTQLEQPLPAAIRGLQLAKEAGVVTILNPAPAAPLPDGMLALCDWVTPNESEAEALTGLLVHDPITAEAAGRMLILMGAGGAVVTLGAQGAVLVPGDGAALHLPAIHVGPVVETTGAGDAFNGGFAVALSEGRSPADAVRFGIATAGISVTRPGTAPAMPMRAEIEALLSRPS</sequence>
<feature type="binding site" evidence="9">
    <location>
        <begin position="40"/>
        <end position="44"/>
    </location>
    <ligand>
        <name>substrate</name>
    </ligand>
</feature>
<feature type="binding site" evidence="9">
    <location>
        <begin position="254"/>
        <end position="255"/>
    </location>
    <ligand>
        <name>ATP</name>
        <dbReference type="ChEBI" id="CHEBI:30616"/>
    </ligand>
</feature>
<comment type="pathway">
    <text evidence="9">Carbohydrate metabolism; D-ribose degradation; D-ribose 5-phosphate from beta-D-ribopyranose: step 2/2.</text>
</comment>
<feature type="binding site" evidence="9">
    <location>
        <position position="251"/>
    </location>
    <ligand>
        <name>K(+)</name>
        <dbReference type="ChEBI" id="CHEBI:29103"/>
    </ligand>
</feature>
<keyword evidence="12" id="KW-1185">Reference proteome</keyword>
<comment type="caution">
    <text evidence="9">Lacks conserved residue(s) required for the propagation of feature annotation.</text>
</comment>
<feature type="active site" description="Proton acceptor" evidence="9">
    <location>
        <position position="255"/>
    </location>
</feature>
<dbReference type="PRINTS" id="PR00990">
    <property type="entry name" value="RIBOKINASE"/>
</dbReference>
<dbReference type="UniPathway" id="UPA00916">
    <property type="reaction ID" value="UER00889"/>
</dbReference>
<evidence type="ECO:0000256" key="7">
    <source>
        <dbReference type="ARBA" id="ARBA00022958"/>
    </source>
</evidence>
<accession>A0A5C4MV50</accession>
<keyword evidence="1 9" id="KW-0808">Transferase</keyword>
<dbReference type="InterPro" id="IPR029056">
    <property type="entry name" value="Ribokinase-like"/>
</dbReference>
<keyword evidence="4 9" id="KW-0418">Kinase</keyword>
<dbReference type="PANTHER" id="PTHR10584">
    <property type="entry name" value="SUGAR KINASE"/>
    <property type="match status" value="1"/>
</dbReference>
<dbReference type="SUPFAM" id="SSF53613">
    <property type="entry name" value="Ribokinase-like"/>
    <property type="match status" value="1"/>
</dbReference>
<evidence type="ECO:0000256" key="8">
    <source>
        <dbReference type="ARBA" id="ARBA00023277"/>
    </source>
</evidence>
<evidence type="ECO:0000256" key="6">
    <source>
        <dbReference type="ARBA" id="ARBA00022842"/>
    </source>
</evidence>
<feature type="binding site" evidence="9">
    <location>
        <position position="141"/>
    </location>
    <ligand>
        <name>substrate</name>
    </ligand>
</feature>
<keyword evidence="8 9" id="KW-0119">Carbohydrate metabolism</keyword>
<evidence type="ECO:0000256" key="3">
    <source>
        <dbReference type="ARBA" id="ARBA00022741"/>
    </source>
</evidence>
<feature type="binding site" evidence="9">
    <location>
        <position position="288"/>
    </location>
    <ligand>
        <name>K(+)</name>
        <dbReference type="ChEBI" id="CHEBI:29103"/>
    </ligand>
</feature>
<evidence type="ECO:0000313" key="11">
    <source>
        <dbReference type="EMBL" id="TNC47986.1"/>
    </source>
</evidence>
<organism evidence="11 12">
    <name type="scientific">Rubellimicrobium rubrum</name>
    <dbReference type="NCBI Taxonomy" id="2585369"/>
    <lineage>
        <taxon>Bacteria</taxon>
        <taxon>Pseudomonadati</taxon>
        <taxon>Pseudomonadota</taxon>
        <taxon>Alphaproteobacteria</taxon>
        <taxon>Rhodobacterales</taxon>
        <taxon>Roseobacteraceae</taxon>
        <taxon>Rubellimicrobium</taxon>
    </lineage>
</organism>
<dbReference type="AlphaFoldDB" id="A0A5C4MV50"/>
<dbReference type="GO" id="GO:0005524">
    <property type="term" value="F:ATP binding"/>
    <property type="evidence" value="ECO:0007669"/>
    <property type="project" value="UniProtKB-UniRule"/>
</dbReference>
<dbReference type="EC" id="2.7.1.15" evidence="9"/>